<dbReference type="EMBL" id="CAVMJV010000366">
    <property type="protein sequence ID" value="CAK5130192.1"/>
    <property type="molecule type" value="Genomic_DNA"/>
</dbReference>
<name>A0ACB1BAX7_MELEN</name>
<organism evidence="1 2">
    <name type="scientific">Meloidogyne enterolobii</name>
    <name type="common">Root-knot nematode worm</name>
    <name type="synonym">Meloidogyne mayaguensis</name>
    <dbReference type="NCBI Taxonomy" id="390850"/>
    <lineage>
        <taxon>Eukaryota</taxon>
        <taxon>Metazoa</taxon>
        <taxon>Ecdysozoa</taxon>
        <taxon>Nematoda</taxon>
        <taxon>Chromadorea</taxon>
        <taxon>Rhabditida</taxon>
        <taxon>Tylenchina</taxon>
        <taxon>Tylenchomorpha</taxon>
        <taxon>Tylenchoidea</taxon>
        <taxon>Meloidogynidae</taxon>
        <taxon>Meloidogyninae</taxon>
        <taxon>Meloidogyne</taxon>
    </lineage>
</organism>
<proteinExistence type="predicted"/>
<protein>
    <submittedName>
        <fullName evidence="1">Uncharacterized protein</fullName>
    </submittedName>
</protein>
<gene>
    <name evidence="1" type="ORF">MENTE1834_LOCUS49388</name>
</gene>
<reference evidence="1" key="1">
    <citation type="submission" date="2023-11" db="EMBL/GenBank/DDBJ databases">
        <authorList>
            <person name="Poullet M."/>
        </authorList>
    </citation>
    <scope>NUCLEOTIDE SEQUENCE</scope>
    <source>
        <strain evidence="1">E1834</strain>
    </source>
</reference>
<evidence type="ECO:0000313" key="2">
    <source>
        <dbReference type="Proteomes" id="UP001497535"/>
    </source>
</evidence>
<evidence type="ECO:0000313" key="1">
    <source>
        <dbReference type="EMBL" id="CAK5130192.1"/>
    </source>
</evidence>
<comment type="caution">
    <text evidence="1">The sequence shown here is derived from an EMBL/GenBank/DDBJ whole genome shotgun (WGS) entry which is preliminary data.</text>
</comment>
<keyword evidence="2" id="KW-1185">Reference proteome</keyword>
<dbReference type="Proteomes" id="UP001497535">
    <property type="component" value="Unassembled WGS sequence"/>
</dbReference>
<accession>A0ACB1BAX7</accession>
<sequence length="72" mass="8485">MHQKVYSKGGSEFQFPMFFPCDFRVPSFEPFPISDTSRGESEFRFPTFFPSDFRVPTFEPIPISDSSNFRHH</sequence>